<comment type="caution">
    <text evidence="1">The sequence shown here is derived from an EMBL/GenBank/DDBJ whole genome shotgun (WGS) entry which is preliminary data.</text>
</comment>
<dbReference type="AlphaFoldDB" id="A0A927HD76"/>
<keyword evidence="2" id="KW-1185">Reference proteome</keyword>
<dbReference type="SUPFAM" id="SSF103025">
    <property type="entry name" value="Folate-binding domain"/>
    <property type="match status" value="1"/>
</dbReference>
<sequence>MVELKAQTPCAGLLPMTIGSVTVVEADLGVLTSLSPVGDGKDFAAALKAAHGLGAPKPGRATGRDGQRCLWFARSEVLLAGPVPDKTLEAHAAVVDQSDGWACVTLSGAGAVDVLARLVPVDFRESIFKRGHTARTLVQHMSASITRTGADTFLILVFRSMAGTLVHELKVAMEAVASRG</sequence>
<dbReference type="Gene3D" id="3.30.70.1520">
    <property type="entry name" value="Heterotetrameric sarcosine oxidase"/>
    <property type="match status" value="1"/>
</dbReference>
<accession>A0A927HD76</accession>
<name>A0A927HD76_9RHOB</name>
<dbReference type="Pfam" id="PF04268">
    <property type="entry name" value="SoxG"/>
    <property type="match status" value="1"/>
</dbReference>
<evidence type="ECO:0000313" key="2">
    <source>
        <dbReference type="Proteomes" id="UP000635142"/>
    </source>
</evidence>
<dbReference type="Gene3D" id="3.30.1360.120">
    <property type="entry name" value="Probable tRNA modification gtpase trme, domain 1"/>
    <property type="match status" value="1"/>
</dbReference>
<dbReference type="RefSeq" id="WP_191073545.1">
    <property type="nucleotide sequence ID" value="NZ_JBHSVY010000001.1"/>
</dbReference>
<gene>
    <name evidence="1" type="ORF">H9Q16_01120</name>
</gene>
<dbReference type="InterPro" id="IPR027266">
    <property type="entry name" value="TrmE/GcvT-like"/>
</dbReference>
<evidence type="ECO:0000313" key="1">
    <source>
        <dbReference type="EMBL" id="MBD3662516.1"/>
    </source>
</evidence>
<dbReference type="InterPro" id="IPR007375">
    <property type="entry name" value="SoxG"/>
</dbReference>
<protein>
    <submittedName>
        <fullName evidence="1">Sarcosine oxidase subunit gamma</fullName>
    </submittedName>
</protein>
<dbReference type="EMBL" id="JACTAG010000001">
    <property type="protein sequence ID" value="MBD3662516.1"/>
    <property type="molecule type" value="Genomic_DNA"/>
</dbReference>
<organism evidence="1 2">
    <name type="scientific">Sulfitobacter aestuariivivens</name>
    <dbReference type="NCBI Taxonomy" id="2766981"/>
    <lineage>
        <taxon>Bacteria</taxon>
        <taxon>Pseudomonadati</taxon>
        <taxon>Pseudomonadota</taxon>
        <taxon>Alphaproteobacteria</taxon>
        <taxon>Rhodobacterales</taxon>
        <taxon>Roseobacteraceae</taxon>
        <taxon>Sulfitobacter</taxon>
    </lineage>
</organism>
<reference evidence="1" key="1">
    <citation type="submission" date="2020-08" db="EMBL/GenBank/DDBJ databases">
        <title>Sulfitobacter aestuariivivens sp. nov., isolated from a tidal flat.</title>
        <authorList>
            <person name="Park S."/>
            <person name="Yoon J.-H."/>
        </authorList>
    </citation>
    <scope>NUCLEOTIDE SEQUENCE</scope>
    <source>
        <strain evidence="1">TSTF-M16</strain>
    </source>
</reference>
<proteinExistence type="predicted"/>
<dbReference type="Proteomes" id="UP000635142">
    <property type="component" value="Unassembled WGS sequence"/>
</dbReference>